<comment type="caution">
    <text evidence="3">The sequence shown here is derived from an EMBL/GenBank/DDBJ whole genome shotgun (WGS) entry which is preliminary data.</text>
</comment>
<evidence type="ECO:0000313" key="3">
    <source>
        <dbReference type="EMBL" id="NEE00663.1"/>
    </source>
</evidence>
<dbReference type="Gene3D" id="3.40.50.620">
    <property type="entry name" value="HUPs"/>
    <property type="match status" value="2"/>
</dbReference>
<name>A0A6L9S6Q9_9ACTN</name>
<feature type="domain" description="UspA" evidence="2">
    <location>
        <begin position="3"/>
        <end position="140"/>
    </location>
</feature>
<organism evidence="3 4">
    <name type="scientific">Phytoactinopolyspora halotolerans</name>
    <dbReference type="NCBI Taxonomy" id="1981512"/>
    <lineage>
        <taxon>Bacteria</taxon>
        <taxon>Bacillati</taxon>
        <taxon>Actinomycetota</taxon>
        <taxon>Actinomycetes</taxon>
        <taxon>Jiangellales</taxon>
        <taxon>Jiangellaceae</taxon>
        <taxon>Phytoactinopolyspora</taxon>
    </lineage>
</organism>
<dbReference type="RefSeq" id="WP_163736752.1">
    <property type="nucleotide sequence ID" value="NZ_JAAGOA010000006.1"/>
</dbReference>
<reference evidence="3 4" key="1">
    <citation type="submission" date="2020-02" db="EMBL/GenBank/DDBJ databases">
        <authorList>
            <person name="Li X.-J."/>
            <person name="Han X.-M."/>
        </authorList>
    </citation>
    <scope>NUCLEOTIDE SEQUENCE [LARGE SCALE GENOMIC DNA]</scope>
    <source>
        <strain evidence="3 4">CCTCC AB 2017055</strain>
    </source>
</reference>
<evidence type="ECO:0000259" key="2">
    <source>
        <dbReference type="Pfam" id="PF00582"/>
    </source>
</evidence>
<dbReference type="PANTHER" id="PTHR31964">
    <property type="entry name" value="ADENINE NUCLEOTIDE ALPHA HYDROLASES-LIKE SUPERFAMILY PROTEIN"/>
    <property type="match status" value="1"/>
</dbReference>
<accession>A0A6L9S6Q9</accession>
<protein>
    <submittedName>
        <fullName evidence="3">Universal stress protein</fullName>
    </submittedName>
</protein>
<dbReference type="InterPro" id="IPR014729">
    <property type="entry name" value="Rossmann-like_a/b/a_fold"/>
</dbReference>
<dbReference type="PRINTS" id="PR01438">
    <property type="entry name" value="UNVRSLSTRESS"/>
</dbReference>
<evidence type="ECO:0000256" key="1">
    <source>
        <dbReference type="ARBA" id="ARBA00008791"/>
    </source>
</evidence>
<gene>
    <name evidence="3" type="ORF">G1H10_10835</name>
</gene>
<dbReference type="Pfam" id="PF00582">
    <property type="entry name" value="Usp"/>
    <property type="match status" value="2"/>
</dbReference>
<dbReference type="EMBL" id="JAAGOA010000006">
    <property type="protein sequence ID" value="NEE00663.1"/>
    <property type="molecule type" value="Genomic_DNA"/>
</dbReference>
<dbReference type="PANTHER" id="PTHR31964:SF113">
    <property type="entry name" value="USPA DOMAIN-CONTAINING PROTEIN"/>
    <property type="match status" value="1"/>
</dbReference>
<dbReference type="InterPro" id="IPR006016">
    <property type="entry name" value="UspA"/>
</dbReference>
<keyword evidence="4" id="KW-1185">Reference proteome</keyword>
<sequence>MGQIVVGIDGSQDSENALRWAVNEARRYGDTLVILHAVHTPVVAVPFSSTVMLPPTAELEAYGNDLLKAAVTQIEDVLPRPDIRTELVVQPPVLALLAAAEKSRMIVVGHRGLGSLGAAFLGSVSMRLAARSACPTVVVRADHDVDGSGPVLVGVDGSEHSDAAVRFALSEAQRRSTAVRLLHAYRARPGSSPMEDVDTPADMPAGRRAPDREAAEHHVDAILRRHLDAIPEGLRVTADVTPLDPAEALIADSSGAALTVVGSRGRGALRGLLLGSVSQRVLHAAHSPTVVVHDGSADPDDDA</sequence>
<proteinExistence type="inferred from homology"/>
<evidence type="ECO:0000313" key="4">
    <source>
        <dbReference type="Proteomes" id="UP000475214"/>
    </source>
</evidence>
<dbReference type="InterPro" id="IPR006015">
    <property type="entry name" value="Universal_stress_UspA"/>
</dbReference>
<dbReference type="Proteomes" id="UP000475214">
    <property type="component" value="Unassembled WGS sequence"/>
</dbReference>
<comment type="similarity">
    <text evidence="1">Belongs to the universal stress protein A family.</text>
</comment>
<feature type="domain" description="UspA" evidence="2">
    <location>
        <begin position="150"/>
        <end position="293"/>
    </location>
</feature>
<dbReference type="AlphaFoldDB" id="A0A6L9S6Q9"/>
<dbReference type="SUPFAM" id="SSF52402">
    <property type="entry name" value="Adenine nucleotide alpha hydrolases-like"/>
    <property type="match status" value="2"/>
</dbReference>
<dbReference type="CDD" id="cd23659">
    <property type="entry name" value="USP_At3g01520-like"/>
    <property type="match status" value="1"/>
</dbReference>